<name>A0ABU2BWI3_9ACTN</name>
<dbReference type="InterPro" id="IPR005482">
    <property type="entry name" value="Biotin_COase_C"/>
</dbReference>
<sequence length="686" mass="73385">MTQPIRRLLVANRGEIARRVFRTCRDLGIGTVAVHSDADADLLFVREADVAVRLPGNTPAETYLRADLVIEAAQRAGADAIHPGYGFLSENADFAREVLKAGLTWVGPAPESIEAMGSKVESKRLMAEAGVPTLDNLAPDAVTESDLPVLVKASSGGGGRGMRVVRRRESVAANVDAARDEAASAFGDGTVFIEPYVEQGRHVEVQIIGDAHGTVLVVGDRDCSVQRRHQKVVEEAPAPGIPDDVRTALHEAARLAGEAISYQGAGTVEFLYDEQKQRFYFLEMNTRLQVEHPVTECVTGLDLVELQVGVAERRALTELVPDGVPAPRGHAVEVRLYAEDPSQDWQPQAGGLGAFEVPSDLQFVTPTAYGVRLDSGFQTGDEVSTYYDAMLAKVIAWGPDRRAALRRLGGALGRARLHGIRTNRDLLVEILRHPDFVEERLSTAFLSDPDVLDRVNGSGIPSVPPSEQGCALFAAAVACTEEVARRRPVLQAVPAGWRNVTSAPQRTSFEADGTRVDVGWLGGRDGYVLADVYDEVGPARATSIEDLGDGLWRVVVELDGTARPFDVALDGDRVDIDWSGGHWAFTRVPRFVDPADQVAEGSLLAPMPGSVIALRAAAGESVTAGQPVVVLEAMKMQHTINAPHDGVVTEVPVSVGTQVAAGDVLAVVESTSSTRSTDSTTSEETS</sequence>
<dbReference type="InterPro" id="IPR005481">
    <property type="entry name" value="BC-like_N"/>
</dbReference>
<dbReference type="Gene3D" id="2.40.50.100">
    <property type="match status" value="1"/>
</dbReference>
<evidence type="ECO:0000256" key="4">
    <source>
        <dbReference type="ARBA" id="ARBA00022840"/>
    </source>
</evidence>
<dbReference type="PANTHER" id="PTHR18866:SF126">
    <property type="entry name" value="BIOTIN CARBOXYLASE"/>
    <property type="match status" value="1"/>
</dbReference>
<evidence type="ECO:0000256" key="2">
    <source>
        <dbReference type="ARBA" id="ARBA00022598"/>
    </source>
</evidence>
<dbReference type="InterPro" id="IPR005479">
    <property type="entry name" value="CPAse_ATP-bd"/>
</dbReference>
<dbReference type="SUPFAM" id="SSF51230">
    <property type="entry name" value="Single hybrid motif"/>
    <property type="match status" value="1"/>
</dbReference>
<dbReference type="Gene3D" id="3.30.470.20">
    <property type="entry name" value="ATP-grasp fold, B domain"/>
    <property type="match status" value="1"/>
</dbReference>
<dbReference type="PROSITE" id="PS50979">
    <property type="entry name" value="BC"/>
    <property type="match status" value="1"/>
</dbReference>
<dbReference type="InterPro" id="IPR011764">
    <property type="entry name" value="Biotin_carboxylation_dom"/>
</dbReference>
<dbReference type="SMART" id="SM00878">
    <property type="entry name" value="Biotin_carb_C"/>
    <property type="match status" value="1"/>
</dbReference>
<protein>
    <submittedName>
        <fullName evidence="10">Propionyl-CoA carboxylase alpha chain</fullName>
        <ecNumber evidence="10">6.4.1.3</ecNumber>
    </submittedName>
</protein>
<dbReference type="PROSITE" id="PS50975">
    <property type="entry name" value="ATP_GRASP"/>
    <property type="match status" value="1"/>
</dbReference>
<dbReference type="PROSITE" id="PS00188">
    <property type="entry name" value="BIOTIN"/>
    <property type="match status" value="1"/>
</dbReference>
<organism evidence="10 11">
    <name type="scientific">Nocardioides marmoribigeumensis</name>
    <dbReference type="NCBI Taxonomy" id="433649"/>
    <lineage>
        <taxon>Bacteria</taxon>
        <taxon>Bacillati</taxon>
        <taxon>Actinomycetota</taxon>
        <taxon>Actinomycetes</taxon>
        <taxon>Propionibacteriales</taxon>
        <taxon>Nocardioidaceae</taxon>
        <taxon>Nocardioides</taxon>
    </lineage>
</organism>
<comment type="caution">
    <text evidence="10">The sequence shown here is derived from an EMBL/GenBank/DDBJ whole genome shotgun (WGS) entry which is preliminary data.</text>
</comment>
<keyword evidence="11" id="KW-1185">Reference proteome</keyword>
<dbReference type="InterPro" id="IPR011053">
    <property type="entry name" value="Single_hybrid_motif"/>
</dbReference>
<feature type="domain" description="Biotin carboxylation" evidence="9">
    <location>
        <begin position="4"/>
        <end position="451"/>
    </location>
</feature>
<keyword evidence="4 6" id="KW-0067">ATP-binding</keyword>
<feature type="domain" description="ATP-grasp" evidence="8">
    <location>
        <begin position="123"/>
        <end position="312"/>
    </location>
</feature>
<comment type="cofactor">
    <cofactor evidence="1">
        <name>biotin</name>
        <dbReference type="ChEBI" id="CHEBI:57586"/>
    </cofactor>
</comment>
<dbReference type="Proteomes" id="UP001183648">
    <property type="component" value="Unassembled WGS sequence"/>
</dbReference>
<reference evidence="10 11" key="1">
    <citation type="submission" date="2023-07" db="EMBL/GenBank/DDBJ databases">
        <title>Sequencing the genomes of 1000 actinobacteria strains.</title>
        <authorList>
            <person name="Klenk H.-P."/>
        </authorList>
    </citation>
    <scope>NUCLEOTIDE SEQUENCE [LARGE SCALE GENOMIC DNA]</scope>
    <source>
        <strain evidence="10 11">DSM 19426</strain>
    </source>
</reference>
<keyword evidence="2 10" id="KW-0436">Ligase</keyword>
<dbReference type="EMBL" id="JAVDYG010000001">
    <property type="protein sequence ID" value="MDR7362741.1"/>
    <property type="molecule type" value="Genomic_DNA"/>
</dbReference>
<dbReference type="InterPro" id="IPR011054">
    <property type="entry name" value="Rudment_hybrid_motif"/>
</dbReference>
<evidence type="ECO:0000259" key="7">
    <source>
        <dbReference type="PROSITE" id="PS50968"/>
    </source>
</evidence>
<dbReference type="Pfam" id="PF21139">
    <property type="entry name" value="BT_MCC_alpha"/>
    <property type="match status" value="1"/>
</dbReference>
<dbReference type="Pfam" id="PF02786">
    <property type="entry name" value="CPSase_L_D2"/>
    <property type="match status" value="1"/>
</dbReference>
<dbReference type="SUPFAM" id="SSF51246">
    <property type="entry name" value="Rudiment single hybrid motif"/>
    <property type="match status" value="1"/>
</dbReference>
<dbReference type="PROSITE" id="PS00867">
    <property type="entry name" value="CPSASE_2"/>
    <property type="match status" value="1"/>
</dbReference>
<dbReference type="RefSeq" id="WP_310302089.1">
    <property type="nucleotide sequence ID" value="NZ_BAAAPS010000013.1"/>
</dbReference>
<dbReference type="CDD" id="cd06850">
    <property type="entry name" value="biotinyl_domain"/>
    <property type="match status" value="1"/>
</dbReference>
<dbReference type="InterPro" id="IPR048429">
    <property type="entry name" value="MCC_alpha_BT"/>
</dbReference>
<dbReference type="SUPFAM" id="SSF52440">
    <property type="entry name" value="PreATP-grasp domain"/>
    <property type="match status" value="1"/>
</dbReference>
<evidence type="ECO:0000256" key="3">
    <source>
        <dbReference type="ARBA" id="ARBA00022741"/>
    </source>
</evidence>
<evidence type="ECO:0000259" key="8">
    <source>
        <dbReference type="PROSITE" id="PS50975"/>
    </source>
</evidence>
<evidence type="ECO:0000313" key="10">
    <source>
        <dbReference type="EMBL" id="MDR7362741.1"/>
    </source>
</evidence>
<keyword evidence="3 6" id="KW-0547">Nucleotide-binding</keyword>
<feature type="domain" description="Lipoyl-binding" evidence="7">
    <location>
        <begin position="588"/>
        <end position="669"/>
    </location>
</feature>
<dbReference type="InterPro" id="IPR011761">
    <property type="entry name" value="ATP-grasp"/>
</dbReference>
<evidence type="ECO:0000256" key="5">
    <source>
        <dbReference type="ARBA" id="ARBA00023267"/>
    </source>
</evidence>
<dbReference type="InterPro" id="IPR050856">
    <property type="entry name" value="Biotin_carboxylase_complex"/>
</dbReference>
<dbReference type="Pfam" id="PF00364">
    <property type="entry name" value="Biotin_lipoyl"/>
    <property type="match status" value="1"/>
</dbReference>
<gene>
    <name evidence="10" type="ORF">J2S63_002294</name>
</gene>
<evidence type="ECO:0000259" key="9">
    <source>
        <dbReference type="PROSITE" id="PS50979"/>
    </source>
</evidence>
<keyword evidence="5" id="KW-0092">Biotin</keyword>
<dbReference type="PROSITE" id="PS50968">
    <property type="entry name" value="BIOTINYL_LIPOYL"/>
    <property type="match status" value="1"/>
</dbReference>
<dbReference type="GO" id="GO:0004658">
    <property type="term" value="F:propionyl-CoA carboxylase activity"/>
    <property type="evidence" value="ECO:0007669"/>
    <property type="project" value="UniProtKB-EC"/>
</dbReference>
<dbReference type="InterPro" id="IPR001882">
    <property type="entry name" value="Biotin_BS"/>
</dbReference>
<dbReference type="SUPFAM" id="SSF56059">
    <property type="entry name" value="Glutathione synthetase ATP-binding domain-like"/>
    <property type="match status" value="1"/>
</dbReference>
<evidence type="ECO:0000256" key="6">
    <source>
        <dbReference type="PROSITE-ProRule" id="PRU00409"/>
    </source>
</evidence>
<dbReference type="Pfam" id="PF00289">
    <property type="entry name" value="Biotin_carb_N"/>
    <property type="match status" value="1"/>
</dbReference>
<dbReference type="PANTHER" id="PTHR18866">
    <property type="entry name" value="CARBOXYLASE:PYRUVATE/ACETYL-COA/PROPIONYL-COA CARBOXYLASE"/>
    <property type="match status" value="1"/>
</dbReference>
<proteinExistence type="predicted"/>
<dbReference type="InterPro" id="IPR000089">
    <property type="entry name" value="Biotin_lipoyl"/>
</dbReference>
<evidence type="ECO:0000256" key="1">
    <source>
        <dbReference type="ARBA" id="ARBA00001953"/>
    </source>
</evidence>
<dbReference type="Pfam" id="PF02785">
    <property type="entry name" value="Biotin_carb_C"/>
    <property type="match status" value="1"/>
</dbReference>
<accession>A0ABU2BWI3</accession>
<dbReference type="EC" id="6.4.1.3" evidence="10"/>
<dbReference type="InterPro" id="IPR016185">
    <property type="entry name" value="PreATP-grasp_dom_sf"/>
</dbReference>
<evidence type="ECO:0000313" key="11">
    <source>
        <dbReference type="Proteomes" id="UP001183648"/>
    </source>
</evidence>